<keyword evidence="10 19" id="KW-1133">Transmembrane helix</keyword>
<reference evidence="24" key="1">
    <citation type="submission" date="2020-01" db="EMBL/GenBank/DDBJ databases">
        <authorList>
            <person name="Meier V. D."/>
            <person name="Meier V D."/>
        </authorList>
    </citation>
    <scope>NUCLEOTIDE SEQUENCE</scope>
    <source>
        <strain evidence="24">HLG_WM_MAG_08</strain>
    </source>
</reference>
<evidence type="ECO:0000256" key="2">
    <source>
        <dbReference type="ARBA" id="ARBA00007866"/>
    </source>
</evidence>
<keyword evidence="3 17" id="KW-0813">Transport</keyword>
<keyword evidence="20" id="KW-0732">Signal</keyword>
<evidence type="ECO:0000256" key="14">
    <source>
        <dbReference type="ARBA" id="ARBA00024688"/>
    </source>
</evidence>
<evidence type="ECO:0000256" key="3">
    <source>
        <dbReference type="ARBA" id="ARBA00022448"/>
    </source>
</evidence>
<comment type="similarity">
    <text evidence="2 17">Belongs to the cytochrome c oxidase subunit 2 family.</text>
</comment>
<dbReference type="Gene3D" id="1.10.760.10">
    <property type="entry name" value="Cytochrome c-like domain"/>
    <property type="match status" value="1"/>
</dbReference>
<keyword evidence="11 16" id="KW-0408">Iron</keyword>
<keyword evidence="8" id="KW-1278">Translocase</keyword>
<dbReference type="NCBIfam" id="TIGR02866">
    <property type="entry name" value="CoxB"/>
    <property type="match status" value="1"/>
</dbReference>
<keyword evidence="13 19" id="KW-0472">Membrane</keyword>
<evidence type="ECO:0000256" key="10">
    <source>
        <dbReference type="ARBA" id="ARBA00022989"/>
    </source>
</evidence>
<feature type="signal peptide" evidence="20">
    <location>
        <begin position="1"/>
        <end position="22"/>
    </location>
</feature>
<evidence type="ECO:0000259" key="23">
    <source>
        <dbReference type="PROSITE" id="PS51007"/>
    </source>
</evidence>
<feature type="chain" id="PRO_5028027347" description="Cytochrome c oxidase subunit 2" evidence="20">
    <location>
        <begin position="23"/>
        <end position="376"/>
    </location>
</feature>
<evidence type="ECO:0000256" key="1">
    <source>
        <dbReference type="ARBA" id="ARBA00004141"/>
    </source>
</evidence>
<accession>A0A6S6T982</accession>
<dbReference type="InterPro" id="IPR002429">
    <property type="entry name" value="CcO_II-like_C"/>
</dbReference>
<dbReference type="GO" id="GO:0020037">
    <property type="term" value="F:heme binding"/>
    <property type="evidence" value="ECO:0007669"/>
    <property type="project" value="InterPro"/>
</dbReference>
<dbReference type="Pfam" id="PF00116">
    <property type="entry name" value="COX2"/>
    <property type="match status" value="1"/>
</dbReference>
<dbReference type="GO" id="GO:0005507">
    <property type="term" value="F:copper ion binding"/>
    <property type="evidence" value="ECO:0007669"/>
    <property type="project" value="InterPro"/>
</dbReference>
<evidence type="ECO:0000256" key="4">
    <source>
        <dbReference type="ARBA" id="ARBA00022617"/>
    </source>
</evidence>
<keyword evidence="6 17" id="KW-0812">Transmembrane</keyword>
<dbReference type="Gene3D" id="2.60.40.420">
    <property type="entry name" value="Cupredoxins - blue copper proteins"/>
    <property type="match status" value="1"/>
</dbReference>
<keyword evidence="7 16" id="KW-0479">Metal-binding</keyword>
<evidence type="ECO:0000259" key="22">
    <source>
        <dbReference type="PROSITE" id="PS50999"/>
    </source>
</evidence>
<evidence type="ECO:0000256" key="17">
    <source>
        <dbReference type="RuleBase" id="RU000456"/>
    </source>
</evidence>
<dbReference type="SUPFAM" id="SSF46626">
    <property type="entry name" value="Cytochrome c"/>
    <property type="match status" value="1"/>
</dbReference>
<dbReference type="GO" id="GO:0004129">
    <property type="term" value="F:cytochrome-c oxidase activity"/>
    <property type="evidence" value="ECO:0007669"/>
    <property type="project" value="UniProtKB-EC"/>
</dbReference>
<dbReference type="GO" id="GO:0042773">
    <property type="term" value="P:ATP synthesis coupled electron transport"/>
    <property type="evidence" value="ECO:0007669"/>
    <property type="project" value="TreeGrafter"/>
</dbReference>
<dbReference type="PRINTS" id="PR01166">
    <property type="entry name" value="CYCOXIDASEII"/>
</dbReference>
<comment type="function">
    <text evidence="14 18">Subunits I and II form the functional core of the enzyme complex. Electrons originating in cytochrome c are transferred via heme a and Cu(A) to the binuclear center formed by heme a3 and Cu(B).</text>
</comment>
<feature type="domain" description="Cytochrome oxidase subunit II copper A binding" evidence="21">
    <location>
        <begin position="116"/>
        <end position="258"/>
    </location>
</feature>
<sequence>MKRSCIAGGLLAALLTPLIAHADWEVNMTQGVTDLSNEIYGLHMAAFWVCVVIGIVVFGAMIYSIIYHRKDKNHKPATFHESTTVEIIWTVLPVIILISLAIPAAQALVKIEDSSNADMTIKVTGYQWKWQYEYAEDDISFFSSLAASSREASALGSEIDLDTVDNYLLEVDNPVVIPVGKKVRFLFTSNDVIHAWWVPDLAVKKDAIPGYINDMWAKVNVAGTYRGQCAELCGKDHGFMPITVIAKEEDEYKAWVAEQQAAKAALAASADKVWEMSDLMAQGKKVYDTNCAACHGATGAGIPGVFPAMTGSPITTGDIGPHIDIILNGKSGTAMQAFGTQLSDADIAAVVTYERNGLGNSVGDMAQPTDIKALRK</sequence>
<dbReference type="EC" id="7.1.1.9" evidence="18"/>
<dbReference type="PROSITE" id="PS50999">
    <property type="entry name" value="COX2_TM"/>
    <property type="match status" value="1"/>
</dbReference>
<proteinExistence type="inferred from homology"/>
<evidence type="ECO:0000256" key="18">
    <source>
        <dbReference type="RuleBase" id="RU004024"/>
    </source>
</evidence>
<evidence type="ECO:0000259" key="21">
    <source>
        <dbReference type="PROSITE" id="PS50857"/>
    </source>
</evidence>
<comment type="cofactor">
    <cofactor evidence="18">
        <name>Cu cation</name>
        <dbReference type="ChEBI" id="CHEBI:23378"/>
    </cofactor>
    <text evidence="18">Binds a copper A center.</text>
</comment>
<evidence type="ECO:0000256" key="13">
    <source>
        <dbReference type="ARBA" id="ARBA00023136"/>
    </source>
</evidence>
<keyword evidence="24" id="KW-0560">Oxidoreductase</keyword>
<evidence type="ECO:0000256" key="7">
    <source>
        <dbReference type="ARBA" id="ARBA00022723"/>
    </source>
</evidence>
<dbReference type="SUPFAM" id="SSF49503">
    <property type="entry name" value="Cupredoxins"/>
    <property type="match status" value="1"/>
</dbReference>
<evidence type="ECO:0000256" key="9">
    <source>
        <dbReference type="ARBA" id="ARBA00022982"/>
    </source>
</evidence>
<evidence type="ECO:0000256" key="19">
    <source>
        <dbReference type="SAM" id="Phobius"/>
    </source>
</evidence>
<dbReference type="InterPro" id="IPR008972">
    <property type="entry name" value="Cupredoxin"/>
</dbReference>
<organism evidence="24">
    <name type="scientific">uncultured Thiotrichaceae bacterium</name>
    <dbReference type="NCBI Taxonomy" id="298394"/>
    <lineage>
        <taxon>Bacteria</taxon>
        <taxon>Pseudomonadati</taxon>
        <taxon>Pseudomonadota</taxon>
        <taxon>Gammaproteobacteria</taxon>
        <taxon>Thiotrichales</taxon>
        <taxon>Thiotrichaceae</taxon>
        <taxon>environmental samples</taxon>
    </lineage>
</organism>
<dbReference type="GO" id="GO:0005886">
    <property type="term" value="C:plasma membrane"/>
    <property type="evidence" value="ECO:0007669"/>
    <property type="project" value="UniProtKB-SubCell"/>
</dbReference>
<dbReference type="InterPro" id="IPR045187">
    <property type="entry name" value="CcO_II"/>
</dbReference>
<feature type="domain" description="Cytochrome c" evidence="23">
    <location>
        <begin position="278"/>
        <end position="358"/>
    </location>
</feature>
<feature type="transmembrane region" description="Helical" evidence="19">
    <location>
        <begin position="87"/>
        <end position="109"/>
    </location>
</feature>
<dbReference type="SUPFAM" id="SSF81464">
    <property type="entry name" value="Cytochrome c oxidase subunit II-like, transmembrane region"/>
    <property type="match status" value="1"/>
</dbReference>
<dbReference type="Pfam" id="PF13442">
    <property type="entry name" value="Cytochrome_CBB3"/>
    <property type="match status" value="1"/>
</dbReference>
<evidence type="ECO:0000256" key="6">
    <source>
        <dbReference type="ARBA" id="ARBA00022692"/>
    </source>
</evidence>
<keyword evidence="4 16" id="KW-0349">Heme</keyword>
<name>A0A6S6T982_9GAMM</name>
<feature type="domain" description="Cytochrome oxidase subunit II transmembrane region profile" evidence="22">
    <location>
        <begin position="20"/>
        <end position="115"/>
    </location>
</feature>
<evidence type="ECO:0000313" key="24">
    <source>
        <dbReference type="EMBL" id="CAA6817352.1"/>
    </source>
</evidence>
<evidence type="ECO:0000256" key="5">
    <source>
        <dbReference type="ARBA" id="ARBA00022660"/>
    </source>
</evidence>
<dbReference type="InterPro" id="IPR036257">
    <property type="entry name" value="Cyt_c_oxidase_su2_TM_sf"/>
</dbReference>
<dbReference type="InterPro" id="IPR036909">
    <property type="entry name" value="Cyt_c-like_dom_sf"/>
</dbReference>
<dbReference type="PROSITE" id="PS00078">
    <property type="entry name" value="COX2"/>
    <property type="match status" value="1"/>
</dbReference>
<dbReference type="AlphaFoldDB" id="A0A6S6T982"/>
<comment type="catalytic activity">
    <reaction evidence="15 18">
        <text>4 Fe(II)-[cytochrome c] + O2 + 8 H(+)(in) = 4 Fe(III)-[cytochrome c] + 2 H2O + 4 H(+)(out)</text>
        <dbReference type="Rhea" id="RHEA:11436"/>
        <dbReference type="Rhea" id="RHEA-COMP:10350"/>
        <dbReference type="Rhea" id="RHEA-COMP:14399"/>
        <dbReference type="ChEBI" id="CHEBI:15377"/>
        <dbReference type="ChEBI" id="CHEBI:15378"/>
        <dbReference type="ChEBI" id="CHEBI:15379"/>
        <dbReference type="ChEBI" id="CHEBI:29033"/>
        <dbReference type="ChEBI" id="CHEBI:29034"/>
        <dbReference type="EC" id="7.1.1.9"/>
    </reaction>
</comment>
<evidence type="ECO:0000256" key="12">
    <source>
        <dbReference type="ARBA" id="ARBA00023008"/>
    </source>
</evidence>
<evidence type="ECO:0000256" key="11">
    <source>
        <dbReference type="ARBA" id="ARBA00023004"/>
    </source>
</evidence>
<gene>
    <name evidence="24" type="ORF">HELGO_WM19251</name>
</gene>
<dbReference type="Gene3D" id="1.10.287.90">
    <property type="match status" value="1"/>
</dbReference>
<dbReference type="Pfam" id="PF02790">
    <property type="entry name" value="COX2_TM"/>
    <property type="match status" value="1"/>
</dbReference>
<dbReference type="PROSITE" id="PS51007">
    <property type="entry name" value="CYTC"/>
    <property type="match status" value="1"/>
</dbReference>
<dbReference type="PROSITE" id="PS50857">
    <property type="entry name" value="COX2_CUA"/>
    <property type="match status" value="1"/>
</dbReference>
<keyword evidence="5 17" id="KW-0679">Respiratory chain</keyword>
<evidence type="ECO:0000256" key="16">
    <source>
        <dbReference type="PROSITE-ProRule" id="PRU00433"/>
    </source>
</evidence>
<comment type="subcellular location">
    <subcellularLocation>
        <location evidence="17">Cell membrane</location>
        <topology evidence="17">Multi-pass membrane protein</topology>
    </subcellularLocation>
    <subcellularLocation>
        <location evidence="1">Membrane</location>
        <topology evidence="1">Multi-pass membrane protein</topology>
    </subcellularLocation>
</comment>
<dbReference type="EMBL" id="CACVAV010000275">
    <property type="protein sequence ID" value="CAA6817352.1"/>
    <property type="molecule type" value="Genomic_DNA"/>
</dbReference>
<dbReference type="InterPro" id="IPR014222">
    <property type="entry name" value="Cyt_c_oxidase_su2"/>
</dbReference>
<dbReference type="PANTHER" id="PTHR22888">
    <property type="entry name" value="CYTOCHROME C OXIDASE, SUBUNIT II"/>
    <property type="match status" value="1"/>
</dbReference>
<keyword evidence="9 17" id="KW-0249">Electron transport</keyword>
<evidence type="ECO:0000256" key="15">
    <source>
        <dbReference type="ARBA" id="ARBA00047816"/>
    </source>
</evidence>
<protein>
    <recommendedName>
        <fullName evidence="18">Cytochrome c oxidase subunit 2</fullName>
        <ecNumber evidence="18">7.1.1.9</ecNumber>
    </recommendedName>
</protein>
<dbReference type="InterPro" id="IPR011759">
    <property type="entry name" value="Cyt_c_oxidase_su2_TM_dom"/>
</dbReference>
<dbReference type="PANTHER" id="PTHR22888:SF9">
    <property type="entry name" value="CYTOCHROME C OXIDASE SUBUNIT 2"/>
    <property type="match status" value="1"/>
</dbReference>
<dbReference type="InterPro" id="IPR001505">
    <property type="entry name" value="Copper_CuA"/>
</dbReference>
<dbReference type="InterPro" id="IPR009056">
    <property type="entry name" value="Cyt_c-like_dom"/>
</dbReference>
<dbReference type="GO" id="GO:0016491">
    <property type="term" value="F:oxidoreductase activity"/>
    <property type="evidence" value="ECO:0007669"/>
    <property type="project" value="UniProtKB-KW"/>
</dbReference>
<evidence type="ECO:0000256" key="20">
    <source>
        <dbReference type="SAM" id="SignalP"/>
    </source>
</evidence>
<keyword evidence="12 18" id="KW-0186">Copper</keyword>
<evidence type="ECO:0000256" key="8">
    <source>
        <dbReference type="ARBA" id="ARBA00022967"/>
    </source>
</evidence>
<feature type="transmembrane region" description="Helical" evidence="19">
    <location>
        <begin position="46"/>
        <end position="66"/>
    </location>
</feature>